<sequence length="381" mass="43466">MTSRERVLKTLNFEEADRIAVDWGNNAVTGIQADAYRNLLKYIGHEEEEIVIRDIKQGLALVSDYVLDYFDVDTRPLLTNPPDGWQMRIDENGGFYDENGVYFKQMGEYFDFVKNPLEDADTIEDLKAFKPSDPTDPSRFAGMRERAKYLRENTDKAIVIGEHGSVFYQAWEWRGMQNFMGDFAGDPEFADYLMDMAADWWSAWYETMLKEVGEYVDIMWLGDDWGTQNGPLVQPEQFEKRVQPRIRRVIDSMHKYCDAKVAYHSCGSISWAFDSLRDAGVDIIQPVQANAAGMQDSRKIKEMTYGKLVLHGGLDNQGKFAGPTDAVIADVKQKIRDFAPGGGYLFACGHNIQSDCPPENIVAIFDTYKKYGKYPISIDED</sequence>
<evidence type="ECO:0000313" key="3">
    <source>
        <dbReference type="Proteomes" id="UP001060164"/>
    </source>
</evidence>
<feature type="domain" description="Uroporphyrinogen decarboxylase (URO-D)" evidence="1">
    <location>
        <begin position="121"/>
        <end position="371"/>
    </location>
</feature>
<dbReference type="SUPFAM" id="SSF51726">
    <property type="entry name" value="UROD/MetE-like"/>
    <property type="match status" value="1"/>
</dbReference>
<dbReference type="PANTHER" id="PTHR47099">
    <property type="entry name" value="METHYLCOBAMIDE:COM METHYLTRANSFERASE MTBA"/>
    <property type="match status" value="1"/>
</dbReference>
<dbReference type="EMBL" id="CP102290">
    <property type="protein sequence ID" value="UWP58657.1"/>
    <property type="molecule type" value="Genomic_DNA"/>
</dbReference>
<dbReference type="InterPro" id="IPR052024">
    <property type="entry name" value="Methanogen_methyltrans"/>
</dbReference>
<organism evidence="2 3">
    <name type="scientific">Ruminococcus gauvreauii</name>
    <dbReference type="NCBI Taxonomy" id="438033"/>
    <lineage>
        <taxon>Bacteria</taxon>
        <taxon>Bacillati</taxon>
        <taxon>Bacillota</taxon>
        <taxon>Clostridia</taxon>
        <taxon>Eubacteriales</taxon>
        <taxon>Oscillospiraceae</taxon>
        <taxon>Ruminococcus</taxon>
    </lineage>
</organism>
<dbReference type="Gene3D" id="3.20.20.210">
    <property type="match status" value="1"/>
</dbReference>
<dbReference type="InterPro" id="IPR038071">
    <property type="entry name" value="UROD/MetE-like_sf"/>
</dbReference>
<dbReference type="RefSeq" id="WP_028529007.1">
    <property type="nucleotide sequence ID" value="NZ_CABLBR010000018.1"/>
</dbReference>
<name>A0ABY5VEF9_9FIRM</name>
<dbReference type="Proteomes" id="UP001060164">
    <property type="component" value="Chromosome"/>
</dbReference>
<gene>
    <name evidence="2" type="ORF">NQ502_14930</name>
</gene>
<dbReference type="InterPro" id="IPR000257">
    <property type="entry name" value="Uroporphyrinogen_deCOase"/>
</dbReference>
<keyword evidence="3" id="KW-1185">Reference proteome</keyword>
<protein>
    <submittedName>
        <fullName evidence="2">Uroporphyrinogen decarboxylase family protein</fullName>
    </submittedName>
</protein>
<evidence type="ECO:0000313" key="2">
    <source>
        <dbReference type="EMBL" id="UWP58657.1"/>
    </source>
</evidence>
<dbReference type="PANTHER" id="PTHR47099:SF1">
    <property type="entry name" value="METHYLCOBAMIDE:COM METHYLTRANSFERASE MTBA"/>
    <property type="match status" value="1"/>
</dbReference>
<reference evidence="2" key="1">
    <citation type="journal article" date="2022" name="Cell">
        <title>Design, construction, and in vivo augmentation of a complex gut microbiome.</title>
        <authorList>
            <person name="Cheng A.G."/>
            <person name="Ho P.Y."/>
            <person name="Aranda-Diaz A."/>
            <person name="Jain S."/>
            <person name="Yu F.B."/>
            <person name="Meng X."/>
            <person name="Wang M."/>
            <person name="Iakiviak M."/>
            <person name="Nagashima K."/>
            <person name="Zhao A."/>
            <person name="Murugkar P."/>
            <person name="Patil A."/>
            <person name="Atabakhsh K."/>
            <person name="Weakley A."/>
            <person name="Yan J."/>
            <person name="Brumbaugh A.R."/>
            <person name="Higginbottom S."/>
            <person name="Dimas A."/>
            <person name="Shiver A.L."/>
            <person name="Deutschbauer A."/>
            <person name="Neff N."/>
            <person name="Sonnenburg J.L."/>
            <person name="Huang K.C."/>
            <person name="Fischbach M.A."/>
        </authorList>
    </citation>
    <scope>NUCLEOTIDE SEQUENCE</scope>
    <source>
        <strain evidence="2">DSM 19829</strain>
    </source>
</reference>
<evidence type="ECO:0000259" key="1">
    <source>
        <dbReference type="Pfam" id="PF01208"/>
    </source>
</evidence>
<proteinExistence type="predicted"/>
<dbReference type="Pfam" id="PF01208">
    <property type="entry name" value="URO-D"/>
    <property type="match status" value="1"/>
</dbReference>
<accession>A0ABY5VEF9</accession>